<keyword evidence="3" id="KW-1185">Reference proteome</keyword>
<reference evidence="2 3" key="1">
    <citation type="journal article" date="2023" name="Hortic Res">
        <title>Pangenome of water caltrop reveals structural variations and asymmetric subgenome divergence after allopolyploidization.</title>
        <authorList>
            <person name="Zhang X."/>
            <person name="Chen Y."/>
            <person name="Wang L."/>
            <person name="Yuan Y."/>
            <person name="Fang M."/>
            <person name="Shi L."/>
            <person name="Lu R."/>
            <person name="Comes H.P."/>
            <person name="Ma Y."/>
            <person name="Chen Y."/>
            <person name="Huang G."/>
            <person name="Zhou Y."/>
            <person name="Zheng Z."/>
            <person name="Qiu Y."/>
        </authorList>
    </citation>
    <scope>NUCLEOTIDE SEQUENCE [LARGE SCALE GENOMIC DNA]</scope>
    <source>
        <tissue evidence="2">Roots</tissue>
    </source>
</reference>
<proteinExistence type="predicted"/>
<evidence type="ECO:0000313" key="3">
    <source>
        <dbReference type="Proteomes" id="UP001345219"/>
    </source>
</evidence>
<name>A0AAN7GTB5_9MYRT</name>
<dbReference type="AlphaFoldDB" id="A0AAN7GTB5"/>
<sequence>MVCGETTILSLKIMRTYDHQRGHLISVSPIAVTMIVEGTPNMRWPQKDKVYSSPEARRACSHTIKLAADPRSERFPPTVLAHAKISHDFFTSADEMAAADAATRPPSNRTGKRIRKKQDHYGKNCYPARVVNLGVWFHEIPKFARYPGPVKPIHRDEHPAKEDQQKVGDLQGGHQMPWVHFILGIANNQR</sequence>
<protein>
    <submittedName>
        <fullName evidence="2">Uncharacterized protein</fullName>
    </submittedName>
</protein>
<organism evidence="2 3">
    <name type="scientific">Trapa incisa</name>
    <dbReference type="NCBI Taxonomy" id="236973"/>
    <lineage>
        <taxon>Eukaryota</taxon>
        <taxon>Viridiplantae</taxon>
        <taxon>Streptophyta</taxon>
        <taxon>Embryophyta</taxon>
        <taxon>Tracheophyta</taxon>
        <taxon>Spermatophyta</taxon>
        <taxon>Magnoliopsida</taxon>
        <taxon>eudicotyledons</taxon>
        <taxon>Gunneridae</taxon>
        <taxon>Pentapetalae</taxon>
        <taxon>rosids</taxon>
        <taxon>malvids</taxon>
        <taxon>Myrtales</taxon>
        <taxon>Lythraceae</taxon>
        <taxon>Trapa</taxon>
    </lineage>
</organism>
<gene>
    <name evidence="2" type="ORF">SAY87_009906</name>
</gene>
<accession>A0AAN7GTB5</accession>
<dbReference type="EMBL" id="JAXIOK010000022">
    <property type="protein sequence ID" value="KAK4743594.1"/>
    <property type="molecule type" value="Genomic_DNA"/>
</dbReference>
<dbReference type="Proteomes" id="UP001345219">
    <property type="component" value="Chromosome 9"/>
</dbReference>
<comment type="caution">
    <text evidence="2">The sequence shown here is derived from an EMBL/GenBank/DDBJ whole genome shotgun (WGS) entry which is preliminary data.</text>
</comment>
<evidence type="ECO:0000256" key="1">
    <source>
        <dbReference type="SAM" id="MobiDB-lite"/>
    </source>
</evidence>
<feature type="region of interest" description="Disordered" evidence="1">
    <location>
        <begin position="99"/>
        <end position="118"/>
    </location>
</feature>
<evidence type="ECO:0000313" key="2">
    <source>
        <dbReference type="EMBL" id="KAK4743594.1"/>
    </source>
</evidence>